<dbReference type="InterPro" id="IPR057746">
    <property type="entry name" value="CpnT-like_N"/>
</dbReference>
<proteinExistence type="predicted"/>
<dbReference type="InterPro" id="IPR036689">
    <property type="entry name" value="ESAT-6-like_sf"/>
</dbReference>
<organism evidence="3 4">
    <name type="scientific">Streptomyces rimosus subsp. rimosus</name>
    <dbReference type="NCBI Taxonomy" id="132474"/>
    <lineage>
        <taxon>Bacteria</taxon>
        <taxon>Bacillati</taxon>
        <taxon>Actinomycetota</taxon>
        <taxon>Actinomycetes</taxon>
        <taxon>Kitasatosporales</taxon>
        <taxon>Streptomycetaceae</taxon>
        <taxon>Streptomyces</taxon>
    </lineage>
</organism>
<keyword evidence="4" id="KW-1185">Reference proteome</keyword>
<evidence type="ECO:0000259" key="2">
    <source>
        <dbReference type="Pfam" id="PF25547"/>
    </source>
</evidence>
<feature type="domain" description="Outer membrane channel protein CpnT-like N-terminal" evidence="2">
    <location>
        <begin position="20"/>
        <end position="146"/>
    </location>
</feature>
<reference evidence="3 4" key="1">
    <citation type="submission" date="2022-03" db="EMBL/GenBank/DDBJ databases">
        <title>Complete genome of Streptomyces rimosus ssp. rimosus R7 (=ATCC 10970).</title>
        <authorList>
            <person name="Beganovic S."/>
            <person name="Ruckert C."/>
            <person name="Busche T."/>
            <person name="Kalinowski J."/>
            <person name="Wittmann C."/>
        </authorList>
    </citation>
    <scope>NUCLEOTIDE SEQUENCE [LARGE SCALE GENOMIC DNA]</scope>
    <source>
        <strain evidence="3 4">R7</strain>
    </source>
</reference>
<accession>A0ABY3ZG83</accession>
<dbReference type="GeneID" id="66852349"/>
<dbReference type="SUPFAM" id="SSF140453">
    <property type="entry name" value="EsxAB dimer-like"/>
    <property type="match status" value="1"/>
</dbReference>
<gene>
    <name evidence="3" type="ORF">SRIMR7_40705</name>
</gene>
<feature type="region of interest" description="Disordered" evidence="1">
    <location>
        <begin position="1"/>
        <end position="20"/>
    </location>
</feature>
<evidence type="ECO:0000313" key="4">
    <source>
        <dbReference type="Proteomes" id="UP000829494"/>
    </source>
</evidence>
<protein>
    <submittedName>
        <fullName evidence="3">WXG domain conatining protein</fullName>
    </submittedName>
</protein>
<sequence>MPGQEQEQQPKIEKSFDLFNPGGDPSVLRACAEAWRHMAHDVKSTVEAQDHEVTRLGDNWTGAAADAFHAHWEHTRSQVDKALPQFETVAHQLDTTADAIEKANDEVHRVVEEIAATVAIGIGLTVLTAGFSDAIAAGAASAEIAEATAEVTRLGQLLIRAAKAIETVKKAMEDSKLLKFAVEFGKNTGANFIGNVGGQALTGQKITWGQDFQDAAVAGVVSTGIVEGAGKLGGKVEGWARSSGGHGADWAPGKALGEGLGGKNLPGRMAVEGVGSAGGQTAADGAEIIIEGEDKDILRDAAFSGAAGAAGGGVNHAGEKINDGGGQHRATGREGLPGWQQIPADGLIYGAGNAANTELGSSD</sequence>
<dbReference type="RefSeq" id="WP_003979243.1">
    <property type="nucleotide sequence ID" value="NZ_CP043497.1"/>
</dbReference>
<evidence type="ECO:0000313" key="3">
    <source>
        <dbReference type="EMBL" id="UNZ08490.1"/>
    </source>
</evidence>
<dbReference type="Pfam" id="PF25547">
    <property type="entry name" value="WXG100_2"/>
    <property type="match status" value="1"/>
</dbReference>
<name>A0ABY3ZG83_STRRM</name>
<dbReference type="EMBL" id="CP094298">
    <property type="protein sequence ID" value="UNZ08490.1"/>
    <property type="molecule type" value="Genomic_DNA"/>
</dbReference>
<dbReference type="Proteomes" id="UP000829494">
    <property type="component" value="Chromosome"/>
</dbReference>
<dbReference type="Gene3D" id="1.10.287.1060">
    <property type="entry name" value="ESAT-6-like"/>
    <property type="match status" value="1"/>
</dbReference>
<evidence type="ECO:0000256" key="1">
    <source>
        <dbReference type="SAM" id="MobiDB-lite"/>
    </source>
</evidence>
<feature type="region of interest" description="Disordered" evidence="1">
    <location>
        <begin position="309"/>
        <end position="332"/>
    </location>
</feature>